<accession>A0A2H4SQ06</accession>
<evidence type="ECO:0000259" key="2">
    <source>
        <dbReference type="Pfam" id="PF13649"/>
    </source>
</evidence>
<dbReference type="GO" id="GO:0008168">
    <property type="term" value="F:methyltransferase activity"/>
    <property type="evidence" value="ECO:0007669"/>
    <property type="project" value="UniProtKB-KW"/>
</dbReference>
<organism evidence="3 4">
    <name type="scientific">Cordyceps militaris</name>
    <name type="common">Caterpillar fungus</name>
    <name type="synonym">Clavaria militaris</name>
    <dbReference type="NCBI Taxonomy" id="73501"/>
    <lineage>
        <taxon>Eukaryota</taxon>
        <taxon>Fungi</taxon>
        <taxon>Dikarya</taxon>
        <taxon>Ascomycota</taxon>
        <taxon>Pezizomycotina</taxon>
        <taxon>Sordariomycetes</taxon>
        <taxon>Hypocreomycetidae</taxon>
        <taxon>Hypocreales</taxon>
        <taxon>Cordycipitaceae</taxon>
        <taxon>Cordyceps</taxon>
    </lineage>
</organism>
<dbReference type="OrthoDB" id="2013972at2759"/>
<name>A0A2H4SQ06_CORMI</name>
<keyword evidence="3" id="KW-0808">Transferase</keyword>
<feature type="domain" description="Methyltransferase" evidence="2">
    <location>
        <begin position="69"/>
        <end position="173"/>
    </location>
</feature>
<evidence type="ECO:0000313" key="3">
    <source>
        <dbReference type="EMBL" id="ATY65190.1"/>
    </source>
</evidence>
<dbReference type="AlphaFoldDB" id="A0A2H4SQ06"/>
<dbReference type="SUPFAM" id="SSF53335">
    <property type="entry name" value="S-adenosyl-L-methionine-dependent methyltransferases"/>
    <property type="match status" value="1"/>
</dbReference>
<evidence type="ECO:0000313" key="4">
    <source>
        <dbReference type="Proteomes" id="UP000323067"/>
    </source>
</evidence>
<dbReference type="InterPro" id="IPR041698">
    <property type="entry name" value="Methyltransf_25"/>
</dbReference>
<protein>
    <submittedName>
        <fullName evidence="3">COQ5 methyltransferase</fullName>
    </submittedName>
</protein>
<dbReference type="Gene3D" id="3.40.50.150">
    <property type="entry name" value="Vaccinia Virus protein VP39"/>
    <property type="match status" value="1"/>
</dbReference>
<gene>
    <name evidence="3" type="ORF">A9K55_004700</name>
</gene>
<feature type="region of interest" description="Disordered" evidence="1">
    <location>
        <begin position="1"/>
        <end position="20"/>
    </location>
</feature>
<dbReference type="VEuPathDB" id="FungiDB:A9K55_004700"/>
<keyword evidence="3" id="KW-0489">Methyltransferase</keyword>
<sequence length="310" mass="33168">MSNLGAYADTGTWRTTNREAAQPTGAEHFDALADAYECSTGGSTRAIARRVLQLEALQGLFAAPCDAVVLDNACGTAIVAEEIIARCRQSGGSDAAIPVIHAVDPVEKMVALSAAKFASLGVAGRCAAAVMPGETLRFADGTFSHSITNMGLMFYEDAAAGAREICRTLKPGGVAVVTTWARLGFMTDIFIPAQKKARPGAEVNRLPIEPRWFDPVQVEECLRKDGGFAKVRVELHDAHYSAPTKDAFCDQLLGLFGAFYQAWPWTEEEKTAFRDAVREITPNVLVPCTHIDGSSGFGVPVSAIIAICER</sequence>
<dbReference type="GO" id="GO:0032259">
    <property type="term" value="P:methylation"/>
    <property type="evidence" value="ECO:0007669"/>
    <property type="project" value="UniProtKB-KW"/>
</dbReference>
<evidence type="ECO:0000256" key="1">
    <source>
        <dbReference type="SAM" id="MobiDB-lite"/>
    </source>
</evidence>
<dbReference type="EMBL" id="CP023325">
    <property type="protein sequence ID" value="ATY65190.1"/>
    <property type="molecule type" value="Genomic_DNA"/>
</dbReference>
<reference evidence="3 4" key="1">
    <citation type="journal article" date="2017" name="BMC Genomics">
        <title>Chromosome level assembly and secondary metabolite potential of the parasitic fungus Cordyceps militaris.</title>
        <authorList>
            <person name="Kramer G.J."/>
            <person name="Nodwell J.R."/>
        </authorList>
    </citation>
    <scope>NUCLEOTIDE SEQUENCE [LARGE SCALE GENOMIC DNA]</scope>
    <source>
        <strain evidence="3 4">ATCC 34164</strain>
    </source>
</reference>
<dbReference type="Proteomes" id="UP000323067">
    <property type="component" value="Chromosome v"/>
</dbReference>
<dbReference type="InterPro" id="IPR029063">
    <property type="entry name" value="SAM-dependent_MTases_sf"/>
</dbReference>
<dbReference type="Pfam" id="PF13649">
    <property type="entry name" value="Methyltransf_25"/>
    <property type="match status" value="1"/>
</dbReference>
<proteinExistence type="predicted"/>